<dbReference type="Proteomes" id="UP001597318">
    <property type="component" value="Unassembled WGS sequence"/>
</dbReference>
<organism evidence="1 2">
    <name type="scientific">Metabacillus endolithicus</name>
    <dbReference type="NCBI Taxonomy" id="1535204"/>
    <lineage>
        <taxon>Bacteria</taxon>
        <taxon>Bacillati</taxon>
        <taxon>Bacillota</taxon>
        <taxon>Bacilli</taxon>
        <taxon>Bacillales</taxon>
        <taxon>Bacillaceae</taxon>
        <taxon>Metabacillus</taxon>
    </lineage>
</organism>
<evidence type="ECO:0000313" key="2">
    <source>
        <dbReference type="Proteomes" id="UP001597318"/>
    </source>
</evidence>
<keyword evidence="2" id="KW-1185">Reference proteome</keyword>
<reference evidence="2" key="1">
    <citation type="journal article" date="2019" name="Int. J. Syst. Evol. Microbiol.">
        <title>The Global Catalogue of Microorganisms (GCM) 10K type strain sequencing project: providing services to taxonomists for standard genome sequencing and annotation.</title>
        <authorList>
            <consortium name="The Broad Institute Genomics Platform"/>
            <consortium name="The Broad Institute Genome Sequencing Center for Infectious Disease"/>
            <person name="Wu L."/>
            <person name="Ma J."/>
        </authorList>
    </citation>
    <scope>NUCLEOTIDE SEQUENCE [LARGE SCALE GENOMIC DNA]</scope>
    <source>
        <strain evidence="2">CGMCC 1.15474</strain>
    </source>
</reference>
<sequence>MKEDKESSCIEEGDYVNHMLIEQITRICVQEEEERIKDEIAKNHEKQ</sequence>
<dbReference type="RefSeq" id="WP_247341876.1">
    <property type="nucleotide sequence ID" value="NZ_CP095550.1"/>
</dbReference>
<gene>
    <name evidence="1" type="ORF">ACFSKK_03230</name>
</gene>
<comment type="caution">
    <text evidence="1">The sequence shown here is derived from an EMBL/GenBank/DDBJ whole genome shotgun (WGS) entry which is preliminary data.</text>
</comment>
<dbReference type="EMBL" id="JBHUIK010000001">
    <property type="protein sequence ID" value="MFD2212720.1"/>
    <property type="molecule type" value="Genomic_DNA"/>
</dbReference>
<protein>
    <submittedName>
        <fullName evidence="1">Uncharacterized protein</fullName>
    </submittedName>
</protein>
<proteinExistence type="predicted"/>
<name>A0ABW5BTC9_9BACI</name>
<evidence type="ECO:0000313" key="1">
    <source>
        <dbReference type="EMBL" id="MFD2212720.1"/>
    </source>
</evidence>
<accession>A0ABW5BTC9</accession>